<keyword evidence="3" id="KW-1185">Reference proteome</keyword>
<feature type="compositionally biased region" description="Low complexity" evidence="1">
    <location>
        <begin position="49"/>
        <end position="60"/>
    </location>
</feature>
<sequence length="383" mass="42608">MSAMKSLPHTPVASTASTITATMMAKAFQKNHHKRGLGEMMAPPPTPTAYPSNNNSSSSYLDCQSLQSSLKRVRLSSSPGELRLQRDLRHMVSSGTWVPQQDNRHKNSEVWMWHPPAPPVTVKAHNQPPPPHIELKKVESLRLRLTFQHSVVAWIQVPRMYPHRPPLISRIVYQDNYGGNNNNTKQTIQTIVVHEAPPGRSDGASVISPEDQPHQIKNNANPIHQGNTVVYHNWSPVQRLGDLLEFVIDTFRKQHNEIHGTYNINLNNRRHSCANDVSLTYSSSSLSSNSSWSRRSSGSSITTAASANTAGYRTSSSSLFPGWNNKEEQHSSDVSMITTTHSNLASAFLTPNRFDIGYDRVVPPATMDLDTVGIPQQVSMMDL</sequence>
<dbReference type="Proteomes" id="UP001153069">
    <property type="component" value="Unassembled WGS sequence"/>
</dbReference>
<evidence type="ECO:0000313" key="3">
    <source>
        <dbReference type="Proteomes" id="UP001153069"/>
    </source>
</evidence>
<dbReference type="AlphaFoldDB" id="A0A9N8D9L7"/>
<proteinExistence type="predicted"/>
<feature type="region of interest" description="Disordered" evidence="1">
    <location>
        <begin position="36"/>
        <end position="63"/>
    </location>
</feature>
<evidence type="ECO:0000256" key="1">
    <source>
        <dbReference type="SAM" id="MobiDB-lite"/>
    </source>
</evidence>
<reference evidence="2" key="1">
    <citation type="submission" date="2020-06" db="EMBL/GenBank/DDBJ databases">
        <authorList>
            <consortium name="Plant Systems Biology data submission"/>
        </authorList>
    </citation>
    <scope>NUCLEOTIDE SEQUENCE</scope>
    <source>
        <strain evidence="2">D6</strain>
    </source>
</reference>
<feature type="region of interest" description="Disordered" evidence="1">
    <location>
        <begin position="283"/>
        <end position="304"/>
    </location>
</feature>
<accession>A0A9N8D9L7</accession>
<evidence type="ECO:0000313" key="2">
    <source>
        <dbReference type="EMBL" id="CAB9497745.1"/>
    </source>
</evidence>
<name>A0A9N8D9L7_9STRA</name>
<organism evidence="2 3">
    <name type="scientific">Seminavis robusta</name>
    <dbReference type="NCBI Taxonomy" id="568900"/>
    <lineage>
        <taxon>Eukaryota</taxon>
        <taxon>Sar</taxon>
        <taxon>Stramenopiles</taxon>
        <taxon>Ochrophyta</taxon>
        <taxon>Bacillariophyta</taxon>
        <taxon>Bacillariophyceae</taxon>
        <taxon>Bacillariophycidae</taxon>
        <taxon>Naviculales</taxon>
        <taxon>Naviculaceae</taxon>
        <taxon>Seminavis</taxon>
    </lineage>
</organism>
<dbReference type="EMBL" id="CAICTM010000025">
    <property type="protein sequence ID" value="CAB9497745.1"/>
    <property type="molecule type" value="Genomic_DNA"/>
</dbReference>
<gene>
    <name evidence="2" type="ORF">SEMRO_25_G016880.1</name>
</gene>
<comment type="caution">
    <text evidence="2">The sequence shown here is derived from an EMBL/GenBank/DDBJ whole genome shotgun (WGS) entry which is preliminary data.</text>
</comment>
<protein>
    <submittedName>
        <fullName evidence="2">Uncharacterized protein</fullName>
    </submittedName>
</protein>
<dbReference type="OrthoDB" id="49591at2759"/>